<evidence type="ECO:0000259" key="4">
    <source>
        <dbReference type="Pfam" id="PF20720"/>
    </source>
</evidence>
<keyword evidence="1" id="KW-0677">Repeat</keyword>
<feature type="repeat" description="ANK" evidence="3">
    <location>
        <begin position="1456"/>
        <end position="1488"/>
    </location>
</feature>
<feature type="repeat" description="ANK" evidence="3">
    <location>
        <begin position="1359"/>
        <end position="1391"/>
    </location>
</feature>
<dbReference type="OrthoDB" id="1577640at2759"/>
<evidence type="ECO:0000313" key="5">
    <source>
        <dbReference type="EMBL" id="VDI75198.1"/>
    </source>
</evidence>
<dbReference type="EMBL" id="UYJE01009641">
    <property type="protein sequence ID" value="VDI75198.1"/>
    <property type="molecule type" value="Genomic_DNA"/>
</dbReference>
<feature type="repeat" description="ANK" evidence="3">
    <location>
        <begin position="795"/>
        <end position="827"/>
    </location>
</feature>
<dbReference type="InterPro" id="IPR050663">
    <property type="entry name" value="Ankyrin-SOCS_Box"/>
</dbReference>
<dbReference type="PROSITE" id="PS50297">
    <property type="entry name" value="ANK_REP_REGION"/>
    <property type="match status" value="22"/>
</dbReference>
<feature type="repeat" description="ANK" evidence="3">
    <location>
        <begin position="894"/>
        <end position="926"/>
    </location>
</feature>
<dbReference type="SUPFAM" id="SSF48403">
    <property type="entry name" value="Ankyrin repeat"/>
    <property type="match status" value="4"/>
</dbReference>
<dbReference type="SMART" id="SM00248">
    <property type="entry name" value="ANK"/>
    <property type="match status" value="27"/>
</dbReference>
<reference evidence="5" key="1">
    <citation type="submission" date="2018-11" db="EMBL/GenBank/DDBJ databases">
        <authorList>
            <person name="Alioto T."/>
            <person name="Alioto T."/>
        </authorList>
    </citation>
    <scope>NUCLEOTIDE SEQUENCE</scope>
</reference>
<evidence type="ECO:0000256" key="3">
    <source>
        <dbReference type="PROSITE-ProRule" id="PRU00023"/>
    </source>
</evidence>
<feature type="repeat" description="ANK" evidence="3">
    <location>
        <begin position="1157"/>
        <end position="1189"/>
    </location>
</feature>
<feature type="repeat" description="ANK" evidence="3">
    <location>
        <begin position="861"/>
        <end position="893"/>
    </location>
</feature>
<dbReference type="SUPFAM" id="SSF52540">
    <property type="entry name" value="P-loop containing nucleoside triphosphate hydrolases"/>
    <property type="match status" value="1"/>
</dbReference>
<dbReference type="Pfam" id="PF20720">
    <property type="entry name" value="nSTAND3"/>
    <property type="match status" value="1"/>
</dbReference>
<feature type="repeat" description="ANK" evidence="3">
    <location>
        <begin position="1059"/>
        <end position="1091"/>
    </location>
</feature>
<evidence type="ECO:0000256" key="2">
    <source>
        <dbReference type="ARBA" id="ARBA00023043"/>
    </source>
</evidence>
<dbReference type="PANTHER" id="PTHR24193:SF121">
    <property type="entry name" value="ADA2A-CONTAINING COMPLEX COMPONENT 3, ISOFORM D"/>
    <property type="match status" value="1"/>
</dbReference>
<name>A0A8B6H8Z0_MYTGA</name>
<feature type="repeat" description="ANK" evidence="3">
    <location>
        <begin position="1564"/>
        <end position="1596"/>
    </location>
</feature>
<feature type="repeat" description="ANK" evidence="3">
    <location>
        <begin position="1293"/>
        <end position="1325"/>
    </location>
</feature>
<dbReference type="InterPro" id="IPR036770">
    <property type="entry name" value="Ankyrin_rpt-contain_sf"/>
</dbReference>
<feature type="repeat" description="ANK" evidence="3">
    <location>
        <begin position="927"/>
        <end position="959"/>
    </location>
</feature>
<proteinExistence type="predicted"/>
<gene>
    <name evidence="5" type="ORF">MGAL_10B084819</name>
</gene>
<feature type="repeat" description="ANK" evidence="3">
    <location>
        <begin position="1424"/>
        <end position="1456"/>
    </location>
</feature>
<dbReference type="CDD" id="cd01120">
    <property type="entry name" value="RecA-like_superfamily"/>
    <property type="match status" value="1"/>
</dbReference>
<dbReference type="Pfam" id="PF12796">
    <property type="entry name" value="Ank_2"/>
    <property type="match status" value="8"/>
</dbReference>
<dbReference type="InterPro" id="IPR027417">
    <property type="entry name" value="P-loop_NTPase"/>
</dbReference>
<dbReference type="GO" id="GO:0000976">
    <property type="term" value="F:transcription cis-regulatory region binding"/>
    <property type="evidence" value="ECO:0007669"/>
    <property type="project" value="TreeGrafter"/>
</dbReference>
<feature type="repeat" description="ANK" evidence="3">
    <location>
        <begin position="1597"/>
        <end position="1629"/>
    </location>
</feature>
<dbReference type="Proteomes" id="UP000596742">
    <property type="component" value="Unassembled WGS sequence"/>
</dbReference>
<dbReference type="GO" id="GO:0045944">
    <property type="term" value="P:positive regulation of transcription by RNA polymerase II"/>
    <property type="evidence" value="ECO:0007669"/>
    <property type="project" value="TreeGrafter"/>
</dbReference>
<feature type="repeat" description="ANK" evidence="3">
    <location>
        <begin position="993"/>
        <end position="1025"/>
    </location>
</feature>
<feature type="repeat" description="ANK" evidence="3">
    <location>
        <begin position="828"/>
        <end position="860"/>
    </location>
</feature>
<dbReference type="PROSITE" id="PS50088">
    <property type="entry name" value="ANK_REPEAT"/>
    <property type="match status" value="23"/>
</dbReference>
<dbReference type="InterPro" id="IPR002110">
    <property type="entry name" value="Ankyrin_rpt"/>
</dbReference>
<feature type="domain" description="Novel STAND NTPase 3" evidence="4">
    <location>
        <begin position="326"/>
        <end position="478"/>
    </location>
</feature>
<dbReference type="Pfam" id="PF00023">
    <property type="entry name" value="Ank"/>
    <property type="match status" value="3"/>
</dbReference>
<dbReference type="PRINTS" id="PR01415">
    <property type="entry name" value="ANKYRIN"/>
</dbReference>
<feature type="repeat" description="ANK" evidence="3">
    <location>
        <begin position="1522"/>
        <end position="1563"/>
    </location>
</feature>
<sequence length="1721" mass="192002">MEEEPSTSGGIKRSIPKELQDKMDETAAKIPRVTATPAVLNDNQKRYLVVGICLHSKISPALRKYIVPILTALYEELILTQKIDTQTYSAHLKQYQPTNTKLNYKAVNNNKAANGKANYDYKIKSFVDLSKLFLPAHMAHYTGFDETCDSSALLGLIINIDDKFPSAVISYAEDVRRHVRNPWAHCDFTEWGAVKYTDSFQLMETLVQDLGLSSTEETHILQEMKKWEINGPSSLNGTNEICRLLNVLVESLKLVANETDTNSLKTKKAQENWATISCILSLLQNDMETKFLEINKRILAVEEHQEKLLDFQRVEIEFWEEQAITFVDTPVVNVISEIMESEHSVLIIGEPGIGKSMLMHNVALKVQKNIDNDIIPCTCVHDILQHYKENKRQMFVIDDMCGRFTVSISDIEHLMNNEDRLKGILSKCCTKVVATCRLDIYNDEKFKEAYSVFKSNIFNLSERYTREDKIKICRNYLSEADTQLVKEQNVDFTPLMCYLYSKNQSFNLNVFLNCPFKTYHEEWDKLKQLDAYKYCSLFLCVIYNGIMTEFLFDMYNENRTENTSVLENMFEICGINRGTPRSKIQTVLDSMIGTYVLKKENEYRVIHDQMFDFMCGYFGSKDAMVRCILRYSDIRVFNQRTQLESVNEQHGKFTIMISKRYEHEYFGRIKSDVQLGKLNQCFYNTQMKYKKYRTFFLKTLKSIDDKIFITQIYQKPKDPSYGRHTDYSFETGGPFIKSCLRGYYDICQYFISKNVDLKKCDSKHTPLTAACKGGNERTVQLFLDKGGDVNQVDEWGYTPLSAACSKGNEKIIQLLLDKGSDVNKVGSGNRTPLTTACNGGYENIVQLLLNKGSDVNLIDGIKQTPLTSACSEENENIVQLLIDKGSDVNNVDGNKQTPLTAACRRGNEKIVKLLIDRGSDVNMVGSNEQTPLTVACSGGNENIVQLLIDKGSYVNKVCRNKKTPLTAACSGGYENIAQLLIDRGSDVNLIDGIKQTPLKAACSGGNENIVQLLIDRGSDVNMVDGIEQTPLTTACSGGNENIVQLLIDRGSDVNMVGRNDETPLMAACRGGNEKIVRLLIDKGSYVNKVSRYYQTPLTAACSGGNENIVQLLIDRGSDAKLMDACGYTPLAISCRQNNEKLVRFLIDRSDVNTVDVCNQTPLTIACEGGNEKIVQVLIANGSDVNQVNDKENTALTMACKYRNEKIVQVLIDNGSDINQVDGLGKTPLTVACSGRFENKRMFEEQDAKYYGKRVDDMIHAHIMHMARSSSGGDEKIVQLLVDKGSNVNQADGIGVTPLSAACKGENEKIIQILIDNGSDVNQVDKTKRTPLAVACLGKHEKIVQLLIDNGSDVNQVEKTGETPLTIACRNGNQQIVQVLIDNGSDVNEADKTDQSYREFICLARNGKIYRVKDYGSEVDQVAGMGKTPLVIACETSDEKIVELLLDEGSDINQVGGTRTPLTAACNKGNEKIVQLLIDKGCDVNRVDDMKQTPLTSACSGGNKKMVQLLLEKGFDVNQVDGKGQTPLMTACSGTPFSFSGDRGSEKIVQLLLDKGSNLNEADTYGGTPLTISCYRGNEKIVQLLIDRGSEVNQVDDMKQTPLTAACSGENEKIVQLLLDKGCDVNQFDVSEQTPLTKACIGGNKKIVQLLIDKGSNVNQIDGKGQTPLMAARYGGNEKIIQLINEKGNEFKQMASTCNRENEEILYLRLDHGSEINHGDAL</sequence>
<dbReference type="Gene3D" id="1.25.40.20">
    <property type="entry name" value="Ankyrin repeat-containing domain"/>
    <property type="match status" value="4"/>
</dbReference>
<evidence type="ECO:0000256" key="1">
    <source>
        <dbReference type="ARBA" id="ARBA00022737"/>
    </source>
</evidence>
<evidence type="ECO:0000313" key="6">
    <source>
        <dbReference type="Proteomes" id="UP000596742"/>
    </source>
</evidence>
<feature type="repeat" description="ANK" evidence="3">
    <location>
        <begin position="1489"/>
        <end position="1521"/>
    </location>
</feature>
<dbReference type="GO" id="GO:0005634">
    <property type="term" value="C:nucleus"/>
    <property type="evidence" value="ECO:0007669"/>
    <property type="project" value="TreeGrafter"/>
</dbReference>
<dbReference type="InterPro" id="IPR049050">
    <property type="entry name" value="nSTAND3"/>
</dbReference>
<keyword evidence="6" id="KW-1185">Reference proteome</keyword>
<comment type="caution">
    <text evidence="5">The sequence shown here is derived from an EMBL/GenBank/DDBJ whole genome shotgun (WGS) entry which is preliminary data.</text>
</comment>
<keyword evidence="2 3" id="KW-0040">ANK repeat</keyword>
<dbReference type="PANTHER" id="PTHR24193">
    <property type="entry name" value="ANKYRIN REPEAT PROTEIN"/>
    <property type="match status" value="1"/>
</dbReference>
<feature type="repeat" description="ANK" evidence="3">
    <location>
        <begin position="762"/>
        <end position="794"/>
    </location>
</feature>
<feature type="repeat" description="ANK" evidence="3">
    <location>
        <begin position="960"/>
        <end position="992"/>
    </location>
</feature>
<accession>A0A8B6H8Z0</accession>
<feature type="repeat" description="ANK" evidence="3">
    <location>
        <begin position="1026"/>
        <end position="1058"/>
    </location>
</feature>
<feature type="repeat" description="ANK" evidence="3">
    <location>
        <begin position="1630"/>
        <end position="1662"/>
    </location>
</feature>
<feature type="repeat" description="ANK" evidence="3">
    <location>
        <begin position="1326"/>
        <end position="1358"/>
    </location>
</feature>
<organism evidence="5 6">
    <name type="scientific">Mytilus galloprovincialis</name>
    <name type="common">Mediterranean mussel</name>
    <dbReference type="NCBI Taxonomy" id="29158"/>
    <lineage>
        <taxon>Eukaryota</taxon>
        <taxon>Metazoa</taxon>
        <taxon>Spiralia</taxon>
        <taxon>Lophotrochozoa</taxon>
        <taxon>Mollusca</taxon>
        <taxon>Bivalvia</taxon>
        <taxon>Autobranchia</taxon>
        <taxon>Pteriomorphia</taxon>
        <taxon>Mytilida</taxon>
        <taxon>Mytiloidea</taxon>
        <taxon>Mytilidae</taxon>
        <taxon>Mytilinae</taxon>
        <taxon>Mytilus</taxon>
    </lineage>
</organism>
<feature type="repeat" description="ANK" evidence="3">
    <location>
        <begin position="1092"/>
        <end position="1124"/>
    </location>
</feature>
<dbReference type="Pfam" id="PF13637">
    <property type="entry name" value="Ank_4"/>
    <property type="match status" value="1"/>
</dbReference>
<feature type="repeat" description="ANK" evidence="3">
    <location>
        <begin position="1190"/>
        <end position="1222"/>
    </location>
</feature>
<protein>
    <recommendedName>
        <fullName evidence="4">Novel STAND NTPase 3 domain-containing protein</fullName>
    </recommendedName>
</protein>